<gene>
    <name evidence="1" type="ORF">GOQ30_11460</name>
</gene>
<sequence>MKKSGFCRQIIHESIDILLHLNNENFNLINKLKESLNIAIENHVLYENEIAIGDYIAFHKEQERIALFSSNLVPKSFKPSHENKYKLSEDNKKLECEYLSNHIESYFIIENNEQIKVLNFLDNKLDEIKVEIGFYIIKNEWGYNKCVSNEDFQKNYKIVES</sequence>
<accession>A0A6I4ISK7</accession>
<comment type="caution">
    <text evidence="1">The sequence shown here is derived from an EMBL/GenBank/DDBJ whole genome shotgun (WGS) entry which is preliminary data.</text>
</comment>
<reference evidence="2" key="1">
    <citation type="submission" date="2019-05" db="EMBL/GenBank/DDBJ databases">
        <title>Flavobacterium profundi sp. nov., isolated from a deep-sea seamount.</title>
        <authorList>
            <person name="Zhang D.-C."/>
        </authorList>
    </citation>
    <scope>NUCLEOTIDE SEQUENCE [LARGE SCALE GENOMIC DNA]</scope>
    <source>
        <strain evidence="2">TP390</strain>
    </source>
</reference>
<protein>
    <submittedName>
        <fullName evidence="1">Uncharacterized protein</fullName>
    </submittedName>
</protein>
<name>A0A6I4ISK7_9FLAO</name>
<dbReference type="EMBL" id="WQLW01000008">
    <property type="protein sequence ID" value="MVO09776.1"/>
    <property type="molecule type" value="Genomic_DNA"/>
</dbReference>
<evidence type="ECO:0000313" key="2">
    <source>
        <dbReference type="Proteomes" id="UP000431264"/>
    </source>
</evidence>
<evidence type="ECO:0000313" key="1">
    <source>
        <dbReference type="EMBL" id="MVO09776.1"/>
    </source>
</evidence>
<organism evidence="1 2">
    <name type="scientific">Flavobacterium profundi</name>
    <dbReference type="NCBI Taxonomy" id="1774945"/>
    <lineage>
        <taxon>Bacteria</taxon>
        <taxon>Pseudomonadati</taxon>
        <taxon>Bacteroidota</taxon>
        <taxon>Flavobacteriia</taxon>
        <taxon>Flavobacteriales</taxon>
        <taxon>Flavobacteriaceae</taxon>
        <taxon>Flavobacterium</taxon>
    </lineage>
</organism>
<dbReference type="AlphaFoldDB" id="A0A6I4ISK7"/>
<proteinExistence type="predicted"/>
<keyword evidence="2" id="KW-1185">Reference proteome</keyword>
<dbReference type="Proteomes" id="UP000431264">
    <property type="component" value="Unassembled WGS sequence"/>
</dbReference>
<dbReference type="RefSeq" id="WP_140998155.1">
    <property type="nucleotide sequence ID" value="NZ_VDCZ01000008.1"/>
</dbReference>